<organism evidence="10 11">
    <name type="scientific">Hermetia illucens</name>
    <name type="common">Black soldier fly</name>
    <dbReference type="NCBI Taxonomy" id="343691"/>
    <lineage>
        <taxon>Eukaryota</taxon>
        <taxon>Metazoa</taxon>
        <taxon>Ecdysozoa</taxon>
        <taxon>Arthropoda</taxon>
        <taxon>Hexapoda</taxon>
        <taxon>Insecta</taxon>
        <taxon>Pterygota</taxon>
        <taxon>Neoptera</taxon>
        <taxon>Endopterygota</taxon>
        <taxon>Diptera</taxon>
        <taxon>Brachycera</taxon>
        <taxon>Stratiomyomorpha</taxon>
        <taxon>Stratiomyidae</taxon>
        <taxon>Hermetiinae</taxon>
        <taxon>Hermetia</taxon>
    </lineage>
</organism>
<keyword evidence="8 9" id="KW-0472">Membrane</keyword>
<protein>
    <recommendedName>
        <fullName evidence="9">MICOS complex subunit MIC10</fullName>
    </recommendedName>
</protein>
<dbReference type="Proteomes" id="UP000594454">
    <property type="component" value="Chromosome 6"/>
</dbReference>
<dbReference type="EMBL" id="LR899014">
    <property type="protein sequence ID" value="CAD7091811.1"/>
    <property type="molecule type" value="Genomic_DNA"/>
</dbReference>
<keyword evidence="11" id="KW-1185">Reference proteome</keyword>
<evidence type="ECO:0000256" key="7">
    <source>
        <dbReference type="ARBA" id="ARBA00023128"/>
    </source>
</evidence>
<dbReference type="OMA" id="DEHGRKW"/>
<evidence type="ECO:0000256" key="2">
    <source>
        <dbReference type="ARBA" id="ARBA00004434"/>
    </source>
</evidence>
<evidence type="ECO:0000256" key="8">
    <source>
        <dbReference type="ARBA" id="ARBA00023136"/>
    </source>
</evidence>
<evidence type="ECO:0000256" key="3">
    <source>
        <dbReference type="ARBA" id="ARBA00006792"/>
    </source>
</evidence>
<evidence type="ECO:0000256" key="1">
    <source>
        <dbReference type="ARBA" id="ARBA00002689"/>
    </source>
</evidence>
<comment type="similarity">
    <text evidence="3 9">Belongs to the MICOS complex subunit Mic10 family.</text>
</comment>
<keyword evidence="6 9" id="KW-1133">Transmembrane helix</keyword>
<proteinExistence type="inferred from homology"/>
<reference evidence="10 11" key="1">
    <citation type="submission" date="2020-11" db="EMBL/GenBank/DDBJ databases">
        <authorList>
            <person name="Wallbank WR R."/>
            <person name="Pardo Diaz C."/>
            <person name="Kozak K."/>
            <person name="Martin S."/>
            <person name="Jiggins C."/>
            <person name="Moest M."/>
            <person name="Warren A I."/>
            <person name="Generalovic N T."/>
            <person name="Byers J.R.P. K."/>
            <person name="Montejo-Kovacevich G."/>
            <person name="Yen C E."/>
        </authorList>
    </citation>
    <scope>NUCLEOTIDE SEQUENCE [LARGE SCALE GENOMIC DNA]</scope>
</reference>
<dbReference type="OrthoDB" id="1916310at2759"/>
<gene>
    <name evidence="10" type="ORF">HERILL_LOCUS14211</name>
</gene>
<feature type="transmembrane region" description="Helical" evidence="9">
    <location>
        <begin position="31"/>
        <end position="50"/>
    </location>
</feature>
<comment type="subunit">
    <text evidence="9">Component of the mitochondrial contact site and cristae organizing system (MICOS) complex.</text>
</comment>
<dbReference type="FunCoup" id="A0A7R8V2S5">
    <property type="interactions" value="450"/>
</dbReference>
<evidence type="ECO:0000256" key="4">
    <source>
        <dbReference type="ARBA" id="ARBA00022692"/>
    </source>
</evidence>
<keyword evidence="7 9" id="KW-0496">Mitochondrion</keyword>
<dbReference type="PANTHER" id="PTHR21304">
    <property type="entry name" value="MICOS COMPLEX SUBUNIT MIC10"/>
    <property type="match status" value="1"/>
</dbReference>
<accession>A0A7R8V2S5</accession>
<dbReference type="InterPro" id="IPR007512">
    <property type="entry name" value="Mic10"/>
</dbReference>
<dbReference type="InParanoid" id="A0A7R8V2S5"/>
<keyword evidence="5 9" id="KW-0999">Mitochondrion inner membrane</keyword>
<sequence>MTAPCDSTKGTCTTFSEEEFGKRMDRCLTDVLMKTCGGFVIGTVVSVLFFRRRAWPIILGGGFGTGVAYRNCEKELNK</sequence>
<evidence type="ECO:0000256" key="5">
    <source>
        <dbReference type="ARBA" id="ARBA00022792"/>
    </source>
</evidence>
<evidence type="ECO:0000313" key="11">
    <source>
        <dbReference type="Proteomes" id="UP000594454"/>
    </source>
</evidence>
<comment type="function">
    <text evidence="1 9">Component of the MICOS complex, a large protein complex of the mitochondrial inner membrane that plays crucial roles in the maintenance of crista junctions, inner membrane architecture, and formation of contact sites to the outer membrane.</text>
</comment>
<evidence type="ECO:0000256" key="6">
    <source>
        <dbReference type="ARBA" id="ARBA00022989"/>
    </source>
</evidence>
<dbReference type="GO" id="GO:0061617">
    <property type="term" value="C:MICOS complex"/>
    <property type="evidence" value="ECO:0007669"/>
    <property type="project" value="UniProtKB-UniRule"/>
</dbReference>
<evidence type="ECO:0000256" key="9">
    <source>
        <dbReference type="RuleBase" id="RU363011"/>
    </source>
</evidence>
<name>A0A7R8V2S5_HERIL</name>
<dbReference type="AlphaFoldDB" id="A0A7R8V2S5"/>
<evidence type="ECO:0000313" key="10">
    <source>
        <dbReference type="EMBL" id="CAD7091811.1"/>
    </source>
</evidence>
<comment type="subcellular location">
    <subcellularLocation>
        <location evidence="2 9">Mitochondrion inner membrane</location>
        <topology evidence="2 9">Single-pass membrane protein</topology>
    </subcellularLocation>
</comment>
<dbReference type="Pfam" id="PF04418">
    <property type="entry name" value="DUF543"/>
    <property type="match status" value="1"/>
</dbReference>
<dbReference type="PANTHER" id="PTHR21304:SF0">
    <property type="entry name" value="MICOS COMPLEX SUBUNIT MIC10"/>
    <property type="match status" value="1"/>
</dbReference>
<keyword evidence="4 9" id="KW-0812">Transmembrane</keyword>